<proteinExistence type="predicted"/>
<dbReference type="EMBL" id="BGZK01000488">
    <property type="protein sequence ID" value="GBP46741.1"/>
    <property type="molecule type" value="Genomic_DNA"/>
</dbReference>
<accession>A0A4C1W6Q0</accession>
<feature type="region of interest" description="Disordered" evidence="1">
    <location>
        <begin position="57"/>
        <end position="137"/>
    </location>
</feature>
<evidence type="ECO:0000313" key="2">
    <source>
        <dbReference type="EMBL" id="GBP46741.1"/>
    </source>
</evidence>
<organism evidence="2 3">
    <name type="scientific">Eumeta variegata</name>
    <name type="common">Bagworm moth</name>
    <name type="synonym">Eumeta japonica</name>
    <dbReference type="NCBI Taxonomy" id="151549"/>
    <lineage>
        <taxon>Eukaryota</taxon>
        <taxon>Metazoa</taxon>
        <taxon>Ecdysozoa</taxon>
        <taxon>Arthropoda</taxon>
        <taxon>Hexapoda</taxon>
        <taxon>Insecta</taxon>
        <taxon>Pterygota</taxon>
        <taxon>Neoptera</taxon>
        <taxon>Endopterygota</taxon>
        <taxon>Lepidoptera</taxon>
        <taxon>Glossata</taxon>
        <taxon>Ditrysia</taxon>
        <taxon>Tineoidea</taxon>
        <taxon>Psychidae</taxon>
        <taxon>Oiketicinae</taxon>
        <taxon>Eumeta</taxon>
    </lineage>
</organism>
<name>A0A4C1W6Q0_EUMVA</name>
<feature type="compositionally biased region" description="Low complexity" evidence="1">
    <location>
        <begin position="70"/>
        <end position="80"/>
    </location>
</feature>
<dbReference type="AlphaFoldDB" id="A0A4C1W6Q0"/>
<comment type="caution">
    <text evidence="2">The sequence shown here is derived from an EMBL/GenBank/DDBJ whole genome shotgun (WGS) entry which is preliminary data.</text>
</comment>
<gene>
    <name evidence="2" type="ORF">EVAR_86994_1</name>
</gene>
<evidence type="ECO:0000256" key="1">
    <source>
        <dbReference type="SAM" id="MobiDB-lite"/>
    </source>
</evidence>
<protein>
    <submittedName>
        <fullName evidence="2">Uncharacterized protein</fullName>
    </submittedName>
</protein>
<evidence type="ECO:0000313" key="3">
    <source>
        <dbReference type="Proteomes" id="UP000299102"/>
    </source>
</evidence>
<dbReference type="Proteomes" id="UP000299102">
    <property type="component" value="Unassembled WGS sequence"/>
</dbReference>
<keyword evidence="3" id="KW-1185">Reference proteome</keyword>
<sequence length="137" mass="14726">MHRAGSRPRFAAEIDRPSRLHRARCASPACSAVTTCYVLRDGLPGRAPSRAYIDRGARARGGARGRRGRAPAAAEVSPARARGRLLRPVSCDRPPSGRAPRQTRRRRARLGLAADKGAQLSTPHAARGARRPPGARI</sequence>
<reference evidence="2 3" key="1">
    <citation type="journal article" date="2019" name="Commun. Biol.">
        <title>The bagworm genome reveals a unique fibroin gene that provides high tensile strength.</title>
        <authorList>
            <person name="Kono N."/>
            <person name="Nakamura H."/>
            <person name="Ohtoshi R."/>
            <person name="Tomita M."/>
            <person name="Numata K."/>
            <person name="Arakawa K."/>
        </authorList>
    </citation>
    <scope>NUCLEOTIDE SEQUENCE [LARGE SCALE GENOMIC DNA]</scope>
</reference>